<evidence type="ECO:0000256" key="5">
    <source>
        <dbReference type="ARBA" id="ARBA00022801"/>
    </source>
</evidence>
<reference evidence="8" key="1">
    <citation type="submission" date="2006-10" db="EMBL/GenBank/DDBJ databases">
        <title>Complete sequence of Solibacter usitatus Ellin6076.</title>
        <authorList>
            <consortium name="US DOE Joint Genome Institute"/>
            <person name="Copeland A."/>
            <person name="Lucas S."/>
            <person name="Lapidus A."/>
            <person name="Barry K."/>
            <person name="Detter J.C."/>
            <person name="Glavina del Rio T."/>
            <person name="Hammon N."/>
            <person name="Israni S."/>
            <person name="Dalin E."/>
            <person name="Tice H."/>
            <person name="Pitluck S."/>
            <person name="Thompson L.S."/>
            <person name="Brettin T."/>
            <person name="Bruce D."/>
            <person name="Han C."/>
            <person name="Tapia R."/>
            <person name="Gilna P."/>
            <person name="Schmutz J."/>
            <person name="Larimer F."/>
            <person name="Land M."/>
            <person name="Hauser L."/>
            <person name="Kyrpides N."/>
            <person name="Mikhailova N."/>
            <person name="Janssen P.H."/>
            <person name="Kuske C.R."/>
            <person name="Richardson P."/>
        </authorList>
    </citation>
    <scope>NUCLEOTIDE SEQUENCE</scope>
    <source>
        <strain evidence="8">Ellin6076</strain>
    </source>
</reference>
<dbReference type="Gene3D" id="3.40.50.1820">
    <property type="entry name" value="alpha/beta hydrolase"/>
    <property type="match status" value="1"/>
</dbReference>
<evidence type="ECO:0000256" key="3">
    <source>
        <dbReference type="ARBA" id="ARBA00022723"/>
    </source>
</evidence>
<dbReference type="KEGG" id="sus:Acid_4215"/>
<keyword evidence="4" id="KW-0732">Signal</keyword>
<keyword evidence="5 8" id="KW-0378">Hydrolase</keyword>
<dbReference type="Pfam" id="PF07519">
    <property type="entry name" value="Tannase"/>
    <property type="match status" value="1"/>
</dbReference>
<dbReference type="InterPro" id="IPR029058">
    <property type="entry name" value="AB_hydrolase_fold"/>
</dbReference>
<gene>
    <name evidence="8" type="ordered locus">Acid_4215</name>
</gene>
<evidence type="ECO:0000256" key="2">
    <source>
        <dbReference type="ARBA" id="ARBA00022487"/>
    </source>
</evidence>
<dbReference type="STRING" id="234267.Acid_4215"/>
<keyword evidence="3" id="KW-0479">Metal-binding</keyword>
<evidence type="ECO:0000256" key="1">
    <source>
        <dbReference type="ARBA" id="ARBA00006249"/>
    </source>
</evidence>
<evidence type="ECO:0000256" key="6">
    <source>
        <dbReference type="ARBA" id="ARBA00022837"/>
    </source>
</evidence>
<dbReference type="PANTHER" id="PTHR33938">
    <property type="entry name" value="FERULOYL ESTERASE B-RELATED"/>
    <property type="match status" value="1"/>
</dbReference>
<evidence type="ECO:0000256" key="4">
    <source>
        <dbReference type="ARBA" id="ARBA00022729"/>
    </source>
</evidence>
<proteinExistence type="inferred from homology"/>
<dbReference type="PANTHER" id="PTHR33938:SF15">
    <property type="entry name" value="FERULOYL ESTERASE B-RELATED"/>
    <property type="match status" value="1"/>
</dbReference>
<sequence precursor="true">MRILLAAFATGLALSAQQKPVTGCPDLRSLTNHEVSIAVAAPVAETPNAPPHCRVFGQVLPQVGFEVRMPAEWNGRFVMIGNGGFAGEPTDSPGRVSQYGRYMKRGYAVAATDTGHSGITDTGATFAADRQKLLDYAFRSLHVTAEAAKMLLRAYYGAAPAKSYFEGCSTGGRQGLILAQRFPNDFDGITVGAPVLNFTGTMIRFVQVAKALKAAPIATNKMPTLAARIYEGCDAKDGVKDGVIDDPRRCDFRPARDLPKCEAGADRPDCFTDPQIHALEEIYAELKSQGKRIFPAWPVGPEAVGQNGHSGWDSWSVHDGGPSTGVFFAEGFFRYMAPPKPDPAYDIFSFNIDKDVAKLDSIHQILDATDTDLSAFQKHGGKILMYFGWADPALNPMMGVEYYEAVAERMGPKTGDFFRLFMVPGMLHCGDGPGPGVFDTTGPLSQWVEKGTAPDSIKAMKVVEGKAVRSRPLCVYPAAAKYNGSGSTDDASNFTCVKP</sequence>
<dbReference type="AlphaFoldDB" id="Q01YT6"/>
<dbReference type="InParanoid" id="Q01YT6"/>
<dbReference type="EMBL" id="CP000473">
    <property type="protein sequence ID" value="ABJ85179.1"/>
    <property type="molecule type" value="Genomic_DNA"/>
</dbReference>
<keyword evidence="2" id="KW-0719">Serine esterase</keyword>
<keyword evidence="7" id="KW-1015">Disulfide bond</keyword>
<dbReference type="eggNOG" id="COG1506">
    <property type="taxonomic scope" value="Bacteria"/>
</dbReference>
<organism evidence="8">
    <name type="scientific">Solibacter usitatus (strain Ellin6076)</name>
    <dbReference type="NCBI Taxonomy" id="234267"/>
    <lineage>
        <taxon>Bacteria</taxon>
        <taxon>Pseudomonadati</taxon>
        <taxon>Acidobacteriota</taxon>
        <taxon>Terriglobia</taxon>
        <taxon>Bryobacterales</taxon>
        <taxon>Solibacteraceae</taxon>
        <taxon>Candidatus Solibacter</taxon>
    </lineage>
</organism>
<dbReference type="GO" id="GO:0030600">
    <property type="term" value="F:feruloyl esterase activity"/>
    <property type="evidence" value="ECO:0007669"/>
    <property type="project" value="UniProtKB-EC"/>
</dbReference>
<dbReference type="HOGENOM" id="CLU_014819_4_1_0"/>
<name>Q01YT6_SOLUE</name>
<comment type="similarity">
    <text evidence="1">Belongs to the tannase family.</text>
</comment>
<dbReference type="SUPFAM" id="SSF53474">
    <property type="entry name" value="alpha/beta-Hydrolases"/>
    <property type="match status" value="1"/>
</dbReference>
<dbReference type="OrthoDB" id="176867at2"/>
<accession>Q01YT6</accession>
<evidence type="ECO:0000313" key="8">
    <source>
        <dbReference type="EMBL" id="ABJ85179.1"/>
    </source>
</evidence>
<dbReference type="EC" id="3.1.1.73" evidence="8"/>
<dbReference type="GO" id="GO:0046872">
    <property type="term" value="F:metal ion binding"/>
    <property type="evidence" value="ECO:0007669"/>
    <property type="project" value="UniProtKB-KW"/>
</dbReference>
<protein>
    <submittedName>
        <fullName evidence="8">Feruloyl esterase</fullName>
        <ecNumber evidence="8">3.1.1.73</ecNumber>
    </submittedName>
</protein>
<evidence type="ECO:0000256" key="7">
    <source>
        <dbReference type="ARBA" id="ARBA00023157"/>
    </source>
</evidence>
<keyword evidence="6" id="KW-0106">Calcium</keyword>
<dbReference type="InterPro" id="IPR011118">
    <property type="entry name" value="Tannase/feruloyl_esterase"/>
</dbReference>